<evidence type="ECO:0000256" key="2">
    <source>
        <dbReference type="ARBA" id="ARBA00023125"/>
    </source>
</evidence>
<dbReference type="InterPro" id="IPR009057">
    <property type="entry name" value="Homeodomain-like_sf"/>
</dbReference>
<keyword evidence="3" id="KW-0804">Transcription</keyword>
<proteinExistence type="predicted"/>
<sequence length="354" mass="39782">MNSPTHPSMVLASAATGVVAHIARNGGNPASILSTTSIQPEDLNDPINELSLEQFCHLFTEAAKQTDNRNFGLHFGAHFKPKNLGAIGYVALSSPTLAAALRNMEVYFPAHQQLSSFGVIKDDDVLWLSYKINDPRIIERRQDAELSMGMFLNIFRHALGQSWSPLEVRFEHKKYGPGDEHEAVFGAPVLFGRRTNAIGFRMTDLELPMPDPDPYLYAIVEQFLKSRCQLHGNPEHFADEVRNQIMLNLSSTPPTILEIAHLFGVSETDFQNQLRAHKLSFKTLLRAAKEELSLHYLRNPNIPLTEISMLLGYSELSAFSRAFRSWTGVSPQKYRRIQISSLTPKTVTRVESTH</sequence>
<dbReference type="InterPro" id="IPR018060">
    <property type="entry name" value="HTH_AraC"/>
</dbReference>
<dbReference type="InterPro" id="IPR032687">
    <property type="entry name" value="AraC-type_N"/>
</dbReference>
<dbReference type="InterPro" id="IPR020449">
    <property type="entry name" value="Tscrpt_reg_AraC-type_HTH"/>
</dbReference>
<dbReference type="PRINTS" id="PR00032">
    <property type="entry name" value="HTHARAC"/>
</dbReference>
<dbReference type="PANTHER" id="PTHR47894:SF4">
    <property type="entry name" value="HTH-TYPE TRANSCRIPTIONAL REGULATOR GADX"/>
    <property type="match status" value="1"/>
</dbReference>
<protein>
    <recommendedName>
        <fullName evidence="4">HTH araC/xylS-type domain-containing protein</fullName>
    </recommendedName>
</protein>
<evidence type="ECO:0000256" key="3">
    <source>
        <dbReference type="ARBA" id="ARBA00023163"/>
    </source>
</evidence>
<dbReference type="GO" id="GO:0000976">
    <property type="term" value="F:transcription cis-regulatory region binding"/>
    <property type="evidence" value="ECO:0007669"/>
    <property type="project" value="TreeGrafter"/>
</dbReference>
<dbReference type="AlphaFoldDB" id="A0A382HKL4"/>
<keyword evidence="1" id="KW-0805">Transcription regulation</keyword>
<accession>A0A382HKL4</accession>
<dbReference type="Pfam" id="PF12625">
    <property type="entry name" value="Arabinose_bd"/>
    <property type="match status" value="1"/>
</dbReference>
<feature type="domain" description="HTH araC/xylS-type" evidence="4">
    <location>
        <begin position="239"/>
        <end position="337"/>
    </location>
</feature>
<organism evidence="5">
    <name type="scientific">marine metagenome</name>
    <dbReference type="NCBI Taxonomy" id="408172"/>
    <lineage>
        <taxon>unclassified sequences</taxon>
        <taxon>metagenomes</taxon>
        <taxon>ecological metagenomes</taxon>
    </lineage>
</organism>
<dbReference type="GO" id="GO:0005829">
    <property type="term" value="C:cytosol"/>
    <property type="evidence" value="ECO:0007669"/>
    <property type="project" value="TreeGrafter"/>
</dbReference>
<dbReference type="Gene3D" id="1.10.10.60">
    <property type="entry name" value="Homeodomain-like"/>
    <property type="match status" value="1"/>
</dbReference>
<dbReference type="PANTHER" id="PTHR47894">
    <property type="entry name" value="HTH-TYPE TRANSCRIPTIONAL REGULATOR GADX"/>
    <property type="match status" value="1"/>
</dbReference>
<evidence type="ECO:0000313" key="5">
    <source>
        <dbReference type="EMBL" id="SVB87848.1"/>
    </source>
</evidence>
<dbReference type="SMART" id="SM00342">
    <property type="entry name" value="HTH_ARAC"/>
    <property type="match status" value="1"/>
</dbReference>
<evidence type="ECO:0000259" key="4">
    <source>
        <dbReference type="PROSITE" id="PS01124"/>
    </source>
</evidence>
<dbReference type="PROSITE" id="PS01124">
    <property type="entry name" value="HTH_ARAC_FAMILY_2"/>
    <property type="match status" value="1"/>
</dbReference>
<gene>
    <name evidence="5" type="ORF">METZ01_LOCUS240702</name>
</gene>
<keyword evidence="2" id="KW-0238">DNA-binding</keyword>
<evidence type="ECO:0000256" key="1">
    <source>
        <dbReference type="ARBA" id="ARBA00023015"/>
    </source>
</evidence>
<name>A0A382HKL4_9ZZZZ</name>
<dbReference type="EMBL" id="UINC01061845">
    <property type="protein sequence ID" value="SVB87848.1"/>
    <property type="molecule type" value="Genomic_DNA"/>
</dbReference>
<dbReference type="GO" id="GO:0003700">
    <property type="term" value="F:DNA-binding transcription factor activity"/>
    <property type="evidence" value="ECO:0007669"/>
    <property type="project" value="InterPro"/>
</dbReference>
<dbReference type="Pfam" id="PF12833">
    <property type="entry name" value="HTH_18"/>
    <property type="match status" value="1"/>
</dbReference>
<reference evidence="5" key="1">
    <citation type="submission" date="2018-05" db="EMBL/GenBank/DDBJ databases">
        <authorList>
            <person name="Lanie J.A."/>
            <person name="Ng W.-L."/>
            <person name="Kazmierczak K.M."/>
            <person name="Andrzejewski T.M."/>
            <person name="Davidsen T.M."/>
            <person name="Wayne K.J."/>
            <person name="Tettelin H."/>
            <person name="Glass J.I."/>
            <person name="Rusch D."/>
            <person name="Podicherti R."/>
            <person name="Tsui H.-C.T."/>
            <person name="Winkler M.E."/>
        </authorList>
    </citation>
    <scope>NUCLEOTIDE SEQUENCE</scope>
</reference>
<dbReference type="SUPFAM" id="SSF46689">
    <property type="entry name" value="Homeodomain-like"/>
    <property type="match status" value="1"/>
</dbReference>